<dbReference type="Pfam" id="PF08362">
    <property type="entry name" value="TetR_C_3"/>
    <property type="match status" value="1"/>
</dbReference>
<dbReference type="InterPro" id="IPR050109">
    <property type="entry name" value="HTH-type_TetR-like_transc_reg"/>
</dbReference>
<evidence type="ECO:0000256" key="1">
    <source>
        <dbReference type="ARBA" id="ARBA00023125"/>
    </source>
</evidence>
<dbReference type="SUPFAM" id="SSF46689">
    <property type="entry name" value="Homeodomain-like"/>
    <property type="match status" value="1"/>
</dbReference>
<dbReference type="Pfam" id="PF00440">
    <property type="entry name" value="TetR_N"/>
    <property type="match status" value="1"/>
</dbReference>
<evidence type="ECO:0000313" key="5">
    <source>
        <dbReference type="Proteomes" id="UP000019760"/>
    </source>
</evidence>
<accession>A0A023D439</accession>
<evidence type="ECO:0000259" key="3">
    <source>
        <dbReference type="PROSITE" id="PS50977"/>
    </source>
</evidence>
<dbReference type="EMBL" id="BAND01000038">
    <property type="protein sequence ID" value="GAJ28829.1"/>
    <property type="molecule type" value="Genomic_DNA"/>
</dbReference>
<dbReference type="Proteomes" id="UP000019760">
    <property type="component" value="Unassembled WGS sequence"/>
</dbReference>
<dbReference type="Gene3D" id="1.10.10.60">
    <property type="entry name" value="Homeodomain-like"/>
    <property type="match status" value="1"/>
</dbReference>
<feature type="DNA-binding region" description="H-T-H motif" evidence="2">
    <location>
        <begin position="29"/>
        <end position="48"/>
    </location>
</feature>
<dbReference type="InterPro" id="IPR036271">
    <property type="entry name" value="Tet_transcr_reg_TetR-rel_C_sf"/>
</dbReference>
<evidence type="ECO:0000313" key="4">
    <source>
        <dbReference type="EMBL" id="GAJ28829.1"/>
    </source>
</evidence>
<reference evidence="5" key="1">
    <citation type="journal article" date="2014" name="FEMS Microbiol. Lett.">
        <title>Draft Genomic DNA Sequence of the Facultatively Methylotrophic Bacterium Acidomonas methanolica type strain MB58.</title>
        <authorList>
            <person name="Higashiura N."/>
            <person name="Hadano H."/>
            <person name="Hirakawa H."/>
            <person name="Matsutani M."/>
            <person name="Takabe S."/>
            <person name="Matsushita K."/>
            <person name="Azuma Y."/>
        </authorList>
    </citation>
    <scope>NUCLEOTIDE SEQUENCE [LARGE SCALE GENOMIC DNA]</scope>
    <source>
        <strain evidence="5">MB58</strain>
    </source>
</reference>
<dbReference type="InterPro" id="IPR013573">
    <property type="entry name" value="Tscrpt_reg_YcdC_C"/>
</dbReference>
<dbReference type="InterPro" id="IPR009057">
    <property type="entry name" value="Homeodomain-like_sf"/>
</dbReference>
<dbReference type="PROSITE" id="PS50977">
    <property type="entry name" value="HTH_TETR_2"/>
    <property type="match status" value="1"/>
</dbReference>
<protein>
    <submittedName>
        <fullName evidence="4">Transcriptional regulator TetR</fullName>
    </submittedName>
</protein>
<proteinExistence type="predicted"/>
<feature type="domain" description="HTH tetR-type" evidence="3">
    <location>
        <begin position="6"/>
        <end position="66"/>
    </location>
</feature>
<sequence>MGMPREMAEAQILEAAELEFGRSGFDGASMAGIARAAGLPKANLHYYFGTKEALYRAVLENTLTDWLADAELWLTPARAAREGLRGYVLAKLVFSRDRPHASRLFAHEMLQGAHHIRFYLSTTLRAHVALIGRTFALWAQRGQMHKVDTPHFMFALWAMTQAYADMSAQMAAVLDRPALLPEDFERGAATILGLLLNEPSLGMAAGETGAGTWMELREKN</sequence>
<keyword evidence="1 2" id="KW-0238">DNA-binding</keyword>
<dbReference type="GO" id="GO:0045892">
    <property type="term" value="P:negative regulation of DNA-templated transcription"/>
    <property type="evidence" value="ECO:0007669"/>
    <property type="project" value="InterPro"/>
</dbReference>
<organism evidence="4 5">
    <name type="scientific">Acidomonas methanolica NBRC 104435</name>
    <dbReference type="NCBI Taxonomy" id="1231351"/>
    <lineage>
        <taxon>Bacteria</taxon>
        <taxon>Pseudomonadati</taxon>
        <taxon>Pseudomonadota</taxon>
        <taxon>Alphaproteobacteria</taxon>
        <taxon>Acetobacterales</taxon>
        <taxon>Acetobacteraceae</taxon>
        <taxon>Acidomonas</taxon>
    </lineage>
</organism>
<name>A0A023D439_ACIMT</name>
<dbReference type="PRINTS" id="PR00455">
    <property type="entry name" value="HTHTETR"/>
</dbReference>
<evidence type="ECO:0000256" key="2">
    <source>
        <dbReference type="PROSITE-ProRule" id="PRU00335"/>
    </source>
</evidence>
<comment type="caution">
    <text evidence="4">The sequence shown here is derived from an EMBL/GenBank/DDBJ whole genome shotgun (WGS) entry which is preliminary data.</text>
</comment>
<dbReference type="InterPro" id="IPR001647">
    <property type="entry name" value="HTH_TetR"/>
</dbReference>
<dbReference type="Gene3D" id="1.10.357.10">
    <property type="entry name" value="Tetracycline Repressor, domain 2"/>
    <property type="match status" value="1"/>
</dbReference>
<reference evidence="4 5" key="2">
    <citation type="journal article" date="2014" name="FEMS Microbiol. Lett.">
        <title>Draft genomic DNA sequence of the facultatively methylotrophic bacterium Acidomonas methanolica type strain MB58.</title>
        <authorList>
            <person name="Higashiura N."/>
            <person name="Hadano H."/>
            <person name="Hirakawa H."/>
            <person name="Matsutani M."/>
            <person name="Takabe S."/>
            <person name="Matsushita K."/>
            <person name="Azuma Y."/>
        </authorList>
    </citation>
    <scope>NUCLEOTIDE SEQUENCE [LARGE SCALE GENOMIC DNA]</scope>
    <source>
        <strain evidence="4 5">MB58</strain>
    </source>
</reference>
<dbReference type="SUPFAM" id="SSF48498">
    <property type="entry name" value="Tetracyclin repressor-like, C-terminal domain"/>
    <property type="match status" value="1"/>
</dbReference>
<dbReference type="PANTHER" id="PTHR30328">
    <property type="entry name" value="TRANSCRIPTIONAL REPRESSOR"/>
    <property type="match status" value="1"/>
</dbReference>
<keyword evidence="5" id="KW-1185">Reference proteome</keyword>
<dbReference type="PANTHER" id="PTHR30328:SF54">
    <property type="entry name" value="HTH-TYPE TRANSCRIPTIONAL REPRESSOR SCO4008"/>
    <property type="match status" value="1"/>
</dbReference>
<dbReference type="GO" id="GO:0003677">
    <property type="term" value="F:DNA binding"/>
    <property type="evidence" value="ECO:0007669"/>
    <property type="project" value="UniProtKB-UniRule"/>
</dbReference>
<dbReference type="AlphaFoldDB" id="A0A023D439"/>
<gene>
    <name evidence="4" type="ORF">Amme_038_078</name>
</gene>